<keyword evidence="2 4" id="KW-0732">Signal</keyword>
<evidence type="ECO:0000256" key="2">
    <source>
        <dbReference type="ARBA" id="ARBA00022729"/>
    </source>
</evidence>
<dbReference type="OrthoDB" id="3252468at2"/>
<dbReference type="GO" id="GO:0016787">
    <property type="term" value="F:hydrolase activity"/>
    <property type="evidence" value="ECO:0007669"/>
    <property type="project" value="UniProtKB-KW"/>
</dbReference>
<evidence type="ECO:0000259" key="5">
    <source>
        <dbReference type="Pfam" id="PF08386"/>
    </source>
</evidence>
<dbReference type="InterPro" id="IPR029058">
    <property type="entry name" value="AB_hydrolase_fold"/>
</dbReference>
<dbReference type="EMBL" id="VRSW01000002">
    <property type="protein sequence ID" value="TXK04845.1"/>
    <property type="molecule type" value="Genomic_DNA"/>
</dbReference>
<dbReference type="PROSITE" id="PS51257">
    <property type="entry name" value="PROKAR_LIPOPROTEIN"/>
    <property type="match status" value="1"/>
</dbReference>
<evidence type="ECO:0000256" key="1">
    <source>
        <dbReference type="ARBA" id="ARBA00010088"/>
    </source>
</evidence>
<evidence type="ECO:0000256" key="3">
    <source>
        <dbReference type="ARBA" id="ARBA00022801"/>
    </source>
</evidence>
<keyword evidence="3 6" id="KW-0378">Hydrolase</keyword>
<feature type="domain" description="Peptidase S33 tripeptidyl aminopeptidase-like C-terminal" evidence="5">
    <location>
        <begin position="418"/>
        <end position="517"/>
    </location>
</feature>
<reference evidence="6 7" key="1">
    <citation type="submission" date="2019-08" db="EMBL/GenBank/DDBJ databases">
        <authorList>
            <person name="Dong K."/>
        </authorList>
    </citation>
    <scope>NUCLEOTIDE SEQUENCE [LARGE SCALE GENOMIC DNA]</scope>
    <source>
        <strain evidence="6 7">M4-8</strain>
    </source>
</reference>
<feature type="signal peptide" evidence="4">
    <location>
        <begin position="1"/>
        <end position="24"/>
    </location>
</feature>
<dbReference type="AlphaFoldDB" id="A0A5C8HQL5"/>
<dbReference type="PANTHER" id="PTHR43248:SF29">
    <property type="entry name" value="TRIPEPTIDYL AMINOPEPTIDASE"/>
    <property type="match status" value="1"/>
</dbReference>
<dbReference type="SUPFAM" id="SSF53474">
    <property type="entry name" value="alpha/beta-Hydrolases"/>
    <property type="match status" value="1"/>
</dbReference>
<protein>
    <submittedName>
        <fullName evidence="6">Alpha/beta hydrolase</fullName>
    </submittedName>
</protein>
<dbReference type="Pfam" id="PF08386">
    <property type="entry name" value="Abhydrolase_4"/>
    <property type="match status" value="1"/>
</dbReference>
<accession>A0A5C8HQL5</accession>
<dbReference type="InterPro" id="IPR013595">
    <property type="entry name" value="Pept_S33_TAP-like_C"/>
</dbReference>
<dbReference type="Gene3D" id="3.40.50.1820">
    <property type="entry name" value="alpha/beta hydrolase"/>
    <property type="match status" value="1"/>
</dbReference>
<keyword evidence="7" id="KW-1185">Reference proteome</keyword>
<evidence type="ECO:0000256" key="4">
    <source>
        <dbReference type="SAM" id="SignalP"/>
    </source>
</evidence>
<dbReference type="Proteomes" id="UP000321196">
    <property type="component" value="Unassembled WGS sequence"/>
</dbReference>
<dbReference type="InterPro" id="IPR051601">
    <property type="entry name" value="Serine_prot/Carboxylest_S33"/>
</dbReference>
<name>A0A5C8HQL5_9MICO</name>
<proteinExistence type="inferred from homology"/>
<evidence type="ECO:0000313" key="7">
    <source>
        <dbReference type="Proteomes" id="UP000321196"/>
    </source>
</evidence>
<comment type="caution">
    <text evidence="6">The sequence shown here is derived from an EMBL/GenBank/DDBJ whole genome shotgun (WGS) entry which is preliminary data.</text>
</comment>
<feature type="chain" id="PRO_5023077408" evidence="4">
    <location>
        <begin position="25"/>
        <end position="518"/>
    </location>
</feature>
<dbReference type="PANTHER" id="PTHR43248">
    <property type="entry name" value="2-SUCCINYL-6-HYDROXY-2,4-CYCLOHEXADIENE-1-CARBOXYLATE SYNTHASE"/>
    <property type="match status" value="1"/>
</dbReference>
<evidence type="ECO:0000313" key="6">
    <source>
        <dbReference type="EMBL" id="TXK04845.1"/>
    </source>
</evidence>
<gene>
    <name evidence="6" type="ORF">FVP60_06820</name>
</gene>
<organism evidence="6 7">
    <name type="scientific">Microbacterium mitrae</name>
    <dbReference type="NCBI Taxonomy" id="664640"/>
    <lineage>
        <taxon>Bacteria</taxon>
        <taxon>Bacillati</taxon>
        <taxon>Actinomycetota</taxon>
        <taxon>Actinomycetes</taxon>
        <taxon>Micrococcales</taxon>
        <taxon>Microbacteriaceae</taxon>
        <taxon>Microbacterium</taxon>
    </lineage>
</organism>
<sequence>MRRWGVVIASVTMSALALSGCMYVAIGEADGTTGGPSGVIPTKAPVTTGVADELLPYYGQELVWEQCDENPGMDCTMVTVPMNYADTSAGDIELAVVRLRATDEAQGSLLMNPGGPGGSGYDYVMQAGTYMFSEDLQEEFDIIGFDPRGVGSSTAVVCFDAAQMDSYLYDIPKNPRGSDEWIAEVDGRAAEFAQACSDNTGALLEHITTENSARDMDVLRGVLGDEKLNYIGFSYGTFLGATYAKLFPERAGRLVLDGAIDPAIPSADVGKIQAVGFENALRAFMEGCLASSDCPYSGDVDEALADLSELLAELDARPIEVTDGRMLGADSAFTGVVSAMYQEGAWPILTAGLAEAEEGDGDTLMYLADSYNGREAGGVFSDNSTEAFNAYNCMDYPADMTDAEIDEVDQFVQDNAPTIAPYWSGGDTCGAWAFPPSGTRGAIAAEGAAPILVVGTTNDPATPYEWAVSLADQLSSGVLLTRVGEGHTAYGQGNACIDDAIDTFLLEGTPPADQTTCN</sequence>
<comment type="similarity">
    <text evidence="1">Belongs to the peptidase S33 family.</text>
</comment>